<dbReference type="Proteomes" id="UP001189429">
    <property type="component" value="Unassembled WGS sequence"/>
</dbReference>
<feature type="compositionally biased region" description="Low complexity" evidence="1">
    <location>
        <begin position="81"/>
        <end position="94"/>
    </location>
</feature>
<keyword evidence="3" id="KW-1185">Reference proteome</keyword>
<evidence type="ECO:0000313" key="3">
    <source>
        <dbReference type="Proteomes" id="UP001189429"/>
    </source>
</evidence>
<comment type="caution">
    <text evidence="2">The sequence shown here is derived from an EMBL/GenBank/DDBJ whole genome shotgun (WGS) entry which is preliminary data.</text>
</comment>
<feature type="region of interest" description="Disordered" evidence="1">
    <location>
        <begin position="81"/>
        <end position="108"/>
    </location>
</feature>
<protein>
    <submittedName>
        <fullName evidence="2">Uncharacterized protein</fullName>
    </submittedName>
</protein>
<proteinExistence type="predicted"/>
<dbReference type="EMBL" id="CAUYUJ010006488">
    <property type="protein sequence ID" value="CAK0817515.1"/>
    <property type="molecule type" value="Genomic_DNA"/>
</dbReference>
<evidence type="ECO:0000313" key="2">
    <source>
        <dbReference type="EMBL" id="CAK0817515.1"/>
    </source>
</evidence>
<evidence type="ECO:0000256" key="1">
    <source>
        <dbReference type="SAM" id="MobiDB-lite"/>
    </source>
</evidence>
<organism evidence="2 3">
    <name type="scientific">Prorocentrum cordatum</name>
    <dbReference type="NCBI Taxonomy" id="2364126"/>
    <lineage>
        <taxon>Eukaryota</taxon>
        <taxon>Sar</taxon>
        <taxon>Alveolata</taxon>
        <taxon>Dinophyceae</taxon>
        <taxon>Prorocentrales</taxon>
        <taxon>Prorocentraceae</taxon>
        <taxon>Prorocentrum</taxon>
    </lineage>
</organism>
<gene>
    <name evidence="2" type="ORF">PCOR1329_LOCUS20115</name>
</gene>
<name>A0ABN9RI33_9DINO</name>
<reference evidence="2" key="1">
    <citation type="submission" date="2023-10" db="EMBL/GenBank/DDBJ databases">
        <authorList>
            <person name="Chen Y."/>
            <person name="Shah S."/>
            <person name="Dougan E. K."/>
            <person name="Thang M."/>
            <person name="Chan C."/>
        </authorList>
    </citation>
    <scope>NUCLEOTIDE SEQUENCE [LARGE SCALE GENOMIC DNA]</scope>
</reference>
<accession>A0ABN9RI33</accession>
<sequence>MVVALVRPAKWFGEGCRSSAFEFGRRLRDLVERCRWHAAEFPGSAPDVTFVALLDAPPPAQWQQAAVFDRVASVEQALGRLGRPAGPGAAGPRGSPEALLRGFGAEAP</sequence>
<feature type="non-terminal residue" evidence="2">
    <location>
        <position position="108"/>
    </location>
</feature>